<comment type="caution">
    <text evidence="1">The sequence shown here is derived from an EMBL/GenBank/DDBJ whole genome shotgun (WGS) entry which is preliminary data.</text>
</comment>
<keyword evidence="2" id="KW-1185">Reference proteome</keyword>
<gene>
    <name evidence="1" type="ORF">GCM10023353_30520</name>
</gene>
<proteinExistence type="predicted"/>
<reference evidence="2" key="1">
    <citation type="journal article" date="2019" name="Int. J. Syst. Evol. Microbiol.">
        <title>The Global Catalogue of Microorganisms (GCM) 10K type strain sequencing project: providing services to taxonomists for standard genome sequencing and annotation.</title>
        <authorList>
            <consortium name="The Broad Institute Genomics Platform"/>
            <consortium name="The Broad Institute Genome Sequencing Center for Infectious Disease"/>
            <person name="Wu L."/>
            <person name="Ma J."/>
        </authorList>
    </citation>
    <scope>NUCLEOTIDE SEQUENCE [LARGE SCALE GENOMIC DNA]</scope>
    <source>
        <strain evidence="2">JCM 18542</strain>
    </source>
</reference>
<dbReference type="EMBL" id="BAABKQ010000001">
    <property type="protein sequence ID" value="GAA4820501.1"/>
    <property type="molecule type" value="Genomic_DNA"/>
</dbReference>
<organism evidence="1 2">
    <name type="scientific">Tomitella cavernea</name>
    <dbReference type="NCBI Taxonomy" id="1387982"/>
    <lineage>
        <taxon>Bacteria</taxon>
        <taxon>Bacillati</taxon>
        <taxon>Actinomycetota</taxon>
        <taxon>Actinomycetes</taxon>
        <taxon>Mycobacteriales</taxon>
        <taxon>Tomitella</taxon>
    </lineage>
</organism>
<name>A0ABP9CWL8_9ACTN</name>
<protein>
    <submittedName>
        <fullName evidence="1">Uncharacterized protein</fullName>
    </submittedName>
</protein>
<evidence type="ECO:0000313" key="2">
    <source>
        <dbReference type="Proteomes" id="UP001500839"/>
    </source>
</evidence>
<dbReference type="Proteomes" id="UP001500839">
    <property type="component" value="Unassembled WGS sequence"/>
</dbReference>
<sequence>MLGSIDGILNTFKGIFDDFAGAGSTAFDKVFELATGSLGK</sequence>
<dbReference type="RefSeq" id="WP_277952156.1">
    <property type="nucleotide sequence ID" value="NZ_BAABKQ010000001.1"/>
</dbReference>
<accession>A0ABP9CWL8</accession>
<evidence type="ECO:0000313" key="1">
    <source>
        <dbReference type="EMBL" id="GAA4820501.1"/>
    </source>
</evidence>